<gene>
    <name evidence="4" type="ORF">CARN6_0362</name>
</gene>
<keyword evidence="4" id="KW-0418">Kinase</keyword>
<dbReference type="PANTHER" id="PTHR43547:SF2">
    <property type="entry name" value="HYBRID SIGNAL TRANSDUCTION HISTIDINE KINASE C"/>
    <property type="match status" value="1"/>
</dbReference>
<evidence type="ECO:0000256" key="2">
    <source>
        <dbReference type="SAM" id="MobiDB-lite"/>
    </source>
</evidence>
<dbReference type="SMART" id="SM00387">
    <property type="entry name" value="HATPase_c"/>
    <property type="match status" value="1"/>
</dbReference>
<dbReference type="Pfam" id="PF02518">
    <property type="entry name" value="HATPase_c"/>
    <property type="match status" value="1"/>
</dbReference>
<dbReference type="InterPro" id="IPR005467">
    <property type="entry name" value="His_kinase_dom"/>
</dbReference>
<dbReference type="Gene3D" id="3.30.565.10">
    <property type="entry name" value="Histidine kinase-like ATPase, C-terminal domain"/>
    <property type="match status" value="1"/>
</dbReference>
<feature type="domain" description="Histidine kinase" evidence="3">
    <location>
        <begin position="330"/>
        <end position="452"/>
    </location>
</feature>
<feature type="region of interest" description="Disordered" evidence="2">
    <location>
        <begin position="220"/>
        <end position="279"/>
    </location>
</feature>
<dbReference type="SUPFAM" id="SSF55874">
    <property type="entry name" value="ATPase domain of HSP90 chaperone/DNA topoisomerase II/histidine kinase"/>
    <property type="match status" value="1"/>
</dbReference>
<dbReference type="EC" id="2.7.13.3" evidence="4"/>
<dbReference type="InterPro" id="IPR036890">
    <property type="entry name" value="HATPase_C_sf"/>
</dbReference>
<dbReference type="GO" id="GO:0000155">
    <property type="term" value="F:phosphorelay sensor kinase activity"/>
    <property type="evidence" value="ECO:0007669"/>
    <property type="project" value="TreeGrafter"/>
</dbReference>
<dbReference type="EMBL" id="CABQ01000056">
    <property type="protein sequence ID" value="CBI07056.1"/>
    <property type="molecule type" value="Genomic_DNA"/>
</dbReference>
<evidence type="ECO:0000313" key="4">
    <source>
        <dbReference type="EMBL" id="CBI07056.1"/>
    </source>
</evidence>
<feature type="compositionally biased region" description="Basic and acidic residues" evidence="2">
    <location>
        <begin position="1"/>
        <end position="16"/>
    </location>
</feature>
<accession>E6QIJ0</accession>
<sequence>MQQHEDGWQRSDERQQESGVFDTANERILPAGTWGLSWLSSRAGLTESQEQGAGQGQSPIPGWLHWLESTATASRGFPGQCGADEMREADHVSDANLACKSEYLGWPNDSEFAETKPEDLAAMHPPRSQYPAPLAQASYAPSLLAALTHDARSMVTALGLYCDLLEEPGVMAAPYQHYARELRLVATASRRLVEQLSAWSPESSPDRFLDSRQGWLPGLDGGIIPFPKTTESPAAEPPGEGPTSEGARREGLPRLDNGAEGINNRISRPAAGFSRSTHSNRFAPGEPIASLADELMANRNLLGALAGPAITVGLSLSGGYLPIAMAGDDLTRVLVNLVKNASEAMLDGGHIQINLIEKPKTLLVTVSDTGCGFPAADIEAVFAPGYSTHIDLDADEDHILPQHRGLGLAITRSLVTATGGQVWAANRPESLSDAEEEALSGAIVSIEFPRIE</sequence>
<dbReference type="PROSITE" id="PS50109">
    <property type="entry name" value="HIS_KIN"/>
    <property type="match status" value="1"/>
</dbReference>
<keyword evidence="4" id="KW-0808">Transferase</keyword>
<feature type="region of interest" description="Disordered" evidence="2">
    <location>
        <begin position="1"/>
        <end position="26"/>
    </location>
</feature>
<name>E6QIJ0_9ZZZZ</name>
<keyword evidence="1" id="KW-0597">Phosphoprotein</keyword>
<dbReference type="PRINTS" id="PR00344">
    <property type="entry name" value="BCTRLSENSOR"/>
</dbReference>
<dbReference type="InterPro" id="IPR004358">
    <property type="entry name" value="Sig_transdc_His_kin-like_C"/>
</dbReference>
<protein>
    <submittedName>
        <fullName evidence="4">Putative Histidine kinase</fullName>
        <ecNumber evidence="4">2.7.13.3</ecNumber>
    </submittedName>
</protein>
<reference evidence="4" key="1">
    <citation type="submission" date="2009-10" db="EMBL/GenBank/DDBJ databases">
        <title>Diversity of trophic interactions inside an arsenic-rich microbial ecosystem.</title>
        <authorList>
            <person name="Bertin P.N."/>
            <person name="Heinrich-Salmeron A."/>
            <person name="Pelletier E."/>
            <person name="Goulhen-Chollet F."/>
            <person name="Arsene-Ploetze F."/>
            <person name="Gallien S."/>
            <person name="Calteau A."/>
            <person name="Vallenet D."/>
            <person name="Casiot C."/>
            <person name="Chane-Woon-Ming B."/>
            <person name="Giloteaux L."/>
            <person name="Barakat M."/>
            <person name="Bonnefoy V."/>
            <person name="Bruneel O."/>
            <person name="Chandler M."/>
            <person name="Cleiss J."/>
            <person name="Duran R."/>
            <person name="Elbaz-Poulichet F."/>
            <person name="Fonknechten N."/>
            <person name="Lauga B."/>
            <person name="Mornico D."/>
            <person name="Ortet P."/>
            <person name="Schaeffer C."/>
            <person name="Siguier P."/>
            <person name="Alexander Thil Smith A."/>
            <person name="Van Dorsselaer A."/>
            <person name="Weissenbach J."/>
            <person name="Medigue C."/>
            <person name="Le Paslier D."/>
        </authorList>
    </citation>
    <scope>NUCLEOTIDE SEQUENCE</scope>
</reference>
<proteinExistence type="predicted"/>
<organism evidence="4">
    <name type="scientific">mine drainage metagenome</name>
    <dbReference type="NCBI Taxonomy" id="410659"/>
    <lineage>
        <taxon>unclassified sequences</taxon>
        <taxon>metagenomes</taxon>
        <taxon>ecological metagenomes</taxon>
    </lineage>
</organism>
<evidence type="ECO:0000256" key="1">
    <source>
        <dbReference type="ARBA" id="ARBA00022553"/>
    </source>
</evidence>
<dbReference type="InterPro" id="IPR003594">
    <property type="entry name" value="HATPase_dom"/>
</dbReference>
<dbReference type="PANTHER" id="PTHR43547">
    <property type="entry name" value="TWO-COMPONENT HISTIDINE KINASE"/>
    <property type="match status" value="1"/>
</dbReference>
<dbReference type="AlphaFoldDB" id="E6QIJ0"/>
<comment type="caution">
    <text evidence="4">The sequence shown here is derived from an EMBL/GenBank/DDBJ whole genome shotgun (WGS) entry which is preliminary data.</text>
</comment>
<evidence type="ECO:0000259" key="3">
    <source>
        <dbReference type="PROSITE" id="PS50109"/>
    </source>
</evidence>